<evidence type="ECO:0000313" key="2">
    <source>
        <dbReference type="Proteomes" id="UP000265520"/>
    </source>
</evidence>
<dbReference type="Proteomes" id="UP000265520">
    <property type="component" value="Unassembled WGS sequence"/>
</dbReference>
<comment type="caution">
    <text evidence="1">The sequence shown here is derived from an EMBL/GenBank/DDBJ whole genome shotgun (WGS) entry which is preliminary data.</text>
</comment>
<proteinExistence type="predicted"/>
<organism evidence="1 2">
    <name type="scientific">Trifolium medium</name>
    <dbReference type="NCBI Taxonomy" id="97028"/>
    <lineage>
        <taxon>Eukaryota</taxon>
        <taxon>Viridiplantae</taxon>
        <taxon>Streptophyta</taxon>
        <taxon>Embryophyta</taxon>
        <taxon>Tracheophyta</taxon>
        <taxon>Spermatophyta</taxon>
        <taxon>Magnoliopsida</taxon>
        <taxon>eudicotyledons</taxon>
        <taxon>Gunneridae</taxon>
        <taxon>Pentapetalae</taxon>
        <taxon>rosids</taxon>
        <taxon>fabids</taxon>
        <taxon>Fabales</taxon>
        <taxon>Fabaceae</taxon>
        <taxon>Papilionoideae</taxon>
        <taxon>50 kb inversion clade</taxon>
        <taxon>NPAAA clade</taxon>
        <taxon>Hologalegina</taxon>
        <taxon>IRL clade</taxon>
        <taxon>Trifolieae</taxon>
        <taxon>Trifolium</taxon>
    </lineage>
</organism>
<name>A0A392QGM4_9FABA</name>
<feature type="non-terminal residue" evidence="1">
    <location>
        <position position="75"/>
    </location>
</feature>
<sequence>MINRSQQRILKLKLVSLWKPFSQWKLISLGRGFFDFQFSSTEDKRPRLGLLVHGIYSYPNGPPISIPGRSCNLMF</sequence>
<evidence type="ECO:0000313" key="1">
    <source>
        <dbReference type="EMBL" id="MCI23338.1"/>
    </source>
</evidence>
<protein>
    <submittedName>
        <fullName evidence="1">Uncharacterized protein</fullName>
    </submittedName>
</protein>
<reference evidence="1 2" key="1">
    <citation type="journal article" date="2018" name="Front. Plant Sci.">
        <title>Red Clover (Trifolium pratense) and Zigzag Clover (T. medium) - A Picture of Genomic Similarities and Differences.</title>
        <authorList>
            <person name="Dluhosova J."/>
            <person name="Istvanek J."/>
            <person name="Nedelnik J."/>
            <person name="Repkova J."/>
        </authorList>
    </citation>
    <scope>NUCLEOTIDE SEQUENCE [LARGE SCALE GENOMIC DNA]</scope>
    <source>
        <strain evidence="2">cv. 10/8</strain>
        <tissue evidence="1">Leaf</tissue>
    </source>
</reference>
<dbReference type="AlphaFoldDB" id="A0A392QGM4"/>
<dbReference type="EMBL" id="LXQA010135505">
    <property type="protein sequence ID" value="MCI23338.1"/>
    <property type="molecule type" value="Genomic_DNA"/>
</dbReference>
<keyword evidence="2" id="KW-1185">Reference proteome</keyword>
<accession>A0A392QGM4</accession>